<organism evidence="6 7">
    <name type="scientific">Kutzneria buriramensis</name>
    <dbReference type="NCBI Taxonomy" id="1045776"/>
    <lineage>
        <taxon>Bacteria</taxon>
        <taxon>Bacillati</taxon>
        <taxon>Actinomycetota</taxon>
        <taxon>Actinomycetes</taxon>
        <taxon>Pseudonocardiales</taxon>
        <taxon>Pseudonocardiaceae</taxon>
        <taxon>Kutzneria</taxon>
    </lineage>
</organism>
<evidence type="ECO:0000259" key="5">
    <source>
        <dbReference type="Pfam" id="PF02570"/>
    </source>
</evidence>
<comment type="caution">
    <text evidence="6">The sequence shown here is derived from an EMBL/GenBank/DDBJ whole genome shotgun (WGS) entry which is preliminary data.</text>
</comment>
<evidence type="ECO:0000313" key="6">
    <source>
        <dbReference type="EMBL" id="REH42818.1"/>
    </source>
</evidence>
<dbReference type="UniPathway" id="UPA00148"/>
<dbReference type="GO" id="GO:0016993">
    <property type="term" value="F:precorrin-8X methylmutase activity"/>
    <property type="evidence" value="ECO:0007669"/>
    <property type="project" value="InterPro"/>
</dbReference>
<gene>
    <name evidence="6" type="ORF">BCF44_110318</name>
</gene>
<dbReference type="PANTHER" id="PTHR43588:SF1">
    <property type="entry name" value="COBALT-PRECORRIN-8 METHYLMUTASE"/>
    <property type="match status" value="1"/>
</dbReference>
<sequence length="181" mass="18976">MPRVPHPIESESYEILRRRVDTTGLGPLSRAVVERLVHTTADPTWAGDLLVDEPALVAGRQALADGAPLIADVRMVAVGITSRPAAVIAETADGIEEFVRKAPVGAVWALGQDVSIVTELVEHCRSGRIRPALVIALPAGFVGAVEAKRAVRELGVPALTNRGERGGAALATAAVNALLYL</sequence>
<reference evidence="6 7" key="1">
    <citation type="submission" date="2018-08" db="EMBL/GenBank/DDBJ databases">
        <title>Genomic Encyclopedia of Archaeal and Bacterial Type Strains, Phase II (KMG-II): from individual species to whole genera.</title>
        <authorList>
            <person name="Goeker M."/>
        </authorList>
    </citation>
    <scope>NUCLEOTIDE SEQUENCE [LARGE SCALE GENOMIC DNA]</scope>
    <source>
        <strain evidence="6 7">DSM 45791</strain>
    </source>
</reference>
<comment type="similarity">
    <text evidence="2">Belongs to the CobH/CbiC family.</text>
</comment>
<comment type="pathway">
    <text evidence="1">Cofactor biosynthesis; adenosylcobalamin biosynthesis.</text>
</comment>
<evidence type="ECO:0000256" key="1">
    <source>
        <dbReference type="ARBA" id="ARBA00004953"/>
    </source>
</evidence>
<accession>A0A3E0HDC6</accession>
<name>A0A3E0HDC6_9PSEU</name>
<dbReference type="SUPFAM" id="SSF63965">
    <property type="entry name" value="Precorrin-8X methylmutase CbiC/CobH"/>
    <property type="match status" value="1"/>
</dbReference>
<dbReference type="InterPro" id="IPR003722">
    <property type="entry name" value="Cbl_synth_CobH/CbiC"/>
</dbReference>
<dbReference type="GO" id="GO:0009236">
    <property type="term" value="P:cobalamin biosynthetic process"/>
    <property type="evidence" value="ECO:0007669"/>
    <property type="project" value="UniProtKB-UniPathway"/>
</dbReference>
<evidence type="ECO:0000256" key="4">
    <source>
        <dbReference type="ARBA" id="ARBA00023235"/>
    </source>
</evidence>
<dbReference type="OrthoDB" id="9780708at2"/>
<dbReference type="EMBL" id="QUNO01000010">
    <property type="protein sequence ID" value="REH42818.1"/>
    <property type="molecule type" value="Genomic_DNA"/>
</dbReference>
<dbReference type="PANTHER" id="PTHR43588">
    <property type="entry name" value="COBALT-PRECORRIN-8 METHYLMUTASE"/>
    <property type="match status" value="1"/>
</dbReference>
<evidence type="ECO:0000313" key="7">
    <source>
        <dbReference type="Proteomes" id="UP000256269"/>
    </source>
</evidence>
<keyword evidence="4" id="KW-0413">Isomerase</keyword>
<dbReference type="Proteomes" id="UP000256269">
    <property type="component" value="Unassembled WGS sequence"/>
</dbReference>
<dbReference type="Gene3D" id="3.40.50.10230">
    <property type="entry name" value="Cobalamin biosynthesis CobH/CbiC, precorrin-8X methylmutase"/>
    <property type="match status" value="2"/>
</dbReference>
<feature type="domain" description="Cobalamin biosynthesis precorrin-8X methylmutase CobH/CbiC" evidence="5">
    <location>
        <begin position="8"/>
        <end position="181"/>
    </location>
</feature>
<dbReference type="InterPro" id="IPR036588">
    <property type="entry name" value="CobH/CbiC_sf"/>
</dbReference>
<proteinExistence type="inferred from homology"/>
<evidence type="ECO:0000256" key="3">
    <source>
        <dbReference type="ARBA" id="ARBA00022573"/>
    </source>
</evidence>
<keyword evidence="3" id="KW-0169">Cobalamin biosynthesis</keyword>
<keyword evidence="7" id="KW-1185">Reference proteome</keyword>
<dbReference type="AlphaFoldDB" id="A0A3E0HDC6"/>
<evidence type="ECO:0000256" key="2">
    <source>
        <dbReference type="ARBA" id="ARBA00009774"/>
    </source>
</evidence>
<dbReference type="Pfam" id="PF02570">
    <property type="entry name" value="CbiC"/>
    <property type="match status" value="1"/>
</dbReference>
<protein>
    <submittedName>
        <fullName evidence="6">Precorrin-8X/cobalt-precorrin-8 methylmutase</fullName>
    </submittedName>
</protein>